<evidence type="ECO:0000256" key="10">
    <source>
        <dbReference type="ARBA" id="ARBA00022645"/>
    </source>
</evidence>
<sequence length="825" mass="90879">MPKFRRLLRLALVLFLLAAVMGVTTLGVLYWLIEPTLPSVQALRDVRLQVPLSVYSRDGKLLAQFGETRRYPVALADVPPVVRDAFIAVEDARFYEHPGVDWRGVTRAVWLLATSDRARVPGGSTITQQVAKMFFLSNEYSYTRKLTEMFLALKMERELSKDEILELYLNKSFFGNRAYGVVAAAEFYYGKTLDQLTLGEAAMLASIPKFPSSGNPIVNPSRALIRRNYVIERMLEEGLVGAAEARAAQQAPDLASPHEPPTELDAPWVAEMVRVDAIERFGDQALIDGFRVFTTLDSRAQEAANKATRDALMTYDRRHGWRGVEARLTPIPAEQTEQWREALRGYRTISGLLPALVLRSDESSATLGLGDGQQVELDLERIAWTREYLDESRRGEAPRKVNDRLNPGDVVRLYLDDEGVWQLGQIPKAQGTLTALDWETGAVRALTGGFSFALNKFNRAVQAQRLPGSSFKPFIYAAAFERGFTPATMVLDAPVVFNDRGAGKTWSPQNDNEEFAGPMRLREAMVTSRNLVSVRVLDAIGVGYARRFVQNFGFPPESLPENLSMALGTNAAPPILMARGYAAFVNGGFRVEPHFIERIEDRDGEVVFEATPTRACARCPERTGAAGGLGDSEGFDLSSAAPPAAVSEQAATPEAAAEQGPVALAERAVDERTAYLVHSLLRDVVRRGTGSKARVLGRQDLGGKTGTTNEYRDGWFSGFGGPLAVTAWVGMDDFTSLGRREFASATALPMWIDFMKVALEGEPEHSVPLPEGLTTAMIDRDTGLLTTPGDPDAIAEVFRVEDIARLEQRAARAESEQEKESFDIF</sequence>
<evidence type="ECO:0000256" key="1">
    <source>
        <dbReference type="ARBA" id="ARBA00002624"/>
    </source>
</evidence>
<dbReference type="Gene3D" id="1.10.3810.10">
    <property type="entry name" value="Biosynthetic peptidoglycan transglycosylase-like"/>
    <property type="match status" value="1"/>
</dbReference>
<comment type="subcellular location">
    <subcellularLocation>
        <location evidence="2">Cell inner membrane</location>
        <topology evidence="2">Single-pass type II membrane protein</topology>
    </subcellularLocation>
</comment>
<dbReference type="InterPro" id="IPR023346">
    <property type="entry name" value="Lysozyme-like_dom_sf"/>
</dbReference>
<comment type="pathway">
    <text evidence="3">Cell wall biogenesis; peptidoglycan biosynthesis.</text>
</comment>
<evidence type="ECO:0000256" key="7">
    <source>
        <dbReference type="ARBA" id="ARBA00018638"/>
    </source>
</evidence>
<keyword evidence="18" id="KW-0573">Peptidoglycan synthesis</keyword>
<evidence type="ECO:0000256" key="25">
    <source>
        <dbReference type="ARBA" id="ARBA00044770"/>
    </source>
</evidence>
<evidence type="ECO:0000256" key="12">
    <source>
        <dbReference type="ARBA" id="ARBA00022676"/>
    </source>
</evidence>
<evidence type="ECO:0000256" key="11">
    <source>
        <dbReference type="ARBA" id="ARBA00022670"/>
    </source>
</evidence>
<evidence type="ECO:0000256" key="23">
    <source>
        <dbReference type="ARBA" id="ARBA00023316"/>
    </source>
</evidence>
<dbReference type="SUPFAM" id="SSF56601">
    <property type="entry name" value="beta-lactamase/transpeptidase-like"/>
    <property type="match status" value="1"/>
</dbReference>
<dbReference type="Pfam" id="PF00905">
    <property type="entry name" value="Transpeptidase"/>
    <property type="match status" value="1"/>
</dbReference>
<dbReference type="SUPFAM" id="SSF53955">
    <property type="entry name" value="Lysozyme-like"/>
    <property type="match status" value="1"/>
</dbReference>
<comment type="function">
    <text evidence="1">Cell wall formation. Synthesis of cross-linked peptidoglycan from the lipid intermediates. The enzyme has a penicillin-insensitive transglycosylase N-terminal domain (formation of linear glycan strands) and a penicillin-sensitive transpeptidase C-terminal domain (cross-linking of the peptide subunits).</text>
</comment>
<dbReference type="Gene3D" id="3.40.710.10">
    <property type="entry name" value="DD-peptidase/beta-lactamase superfamily"/>
    <property type="match status" value="2"/>
</dbReference>
<gene>
    <name evidence="32" type="ORF">M0G41_12840</name>
</gene>
<feature type="domain" description="Penicillin-binding protein transpeptidase" evidence="29">
    <location>
        <begin position="431"/>
        <end position="712"/>
    </location>
</feature>
<dbReference type="EMBL" id="JALNMH010000010">
    <property type="protein sequence ID" value="MCK7594553.1"/>
    <property type="molecule type" value="Genomic_DNA"/>
</dbReference>
<evidence type="ECO:0000259" key="29">
    <source>
        <dbReference type="Pfam" id="PF00905"/>
    </source>
</evidence>
<evidence type="ECO:0000259" key="30">
    <source>
        <dbReference type="Pfam" id="PF00912"/>
    </source>
</evidence>
<evidence type="ECO:0000256" key="22">
    <source>
        <dbReference type="ARBA" id="ARBA00023268"/>
    </source>
</evidence>
<feature type="transmembrane region" description="Helical" evidence="28">
    <location>
        <begin position="7"/>
        <end position="33"/>
    </location>
</feature>
<keyword evidence="10" id="KW-0121">Carboxypeptidase</keyword>
<name>A0ABT0GJG2_9GAMM</name>
<evidence type="ECO:0000256" key="21">
    <source>
        <dbReference type="ARBA" id="ARBA00023251"/>
    </source>
</evidence>
<evidence type="ECO:0000256" key="18">
    <source>
        <dbReference type="ARBA" id="ARBA00022984"/>
    </source>
</evidence>
<evidence type="ECO:0000256" key="20">
    <source>
        <dbReference type="ARBA" id="ARBA00023136"/>
    </source>
</evidence>
<keyword evidence="19 28" id="KW-1133">Transmembrane helix</keyword>
<keyword evidence="33" id="KW-1185">Reference proteome</keyword>
<dbReference type="InterPro" id="IPR012338">
    <property type="entry name" value="Beta-lactam/transpept-like"/>
</dbReference>
<dbReference type="InterPro" id="IPR050396">
    <property type="entry name" value="Glycosyltr_51/Transpeptidase"/>
</dbReference>
<dbReference type="Proteomes" id="UP001431449">
    <property type="component" value="Unassembled WGS sequence"/>
</dbReference>
<dbReference type="PANTHER" id="PTHR32282:SF27">
    <property type="entry name" value="PENICILLIN-BINDING PROTEIN 1A"/>
    <property type="match status" value="1"/>
</dbReference>
<comment type="catalytic activity">
    <reaction evidence="26">
        <text>[GlcNAc-(1-&gt;4)-Mur2Ac(oyl-L-Ala-gamma-D-Glu-L-Lys-D-Ala-D-Ala)](n)-di-trans,octa-cis-undecaprenyl diphosphate + beta-D-GlcNAc-(1-&gt;4)-Mur2Ac(oyl-L-Ala-gamma-D-Glu-L-Lys-D-Ala-D-Ala)-di-trans,octa-cis-undecaprenyl diphosphate = [GlcNAc-(1-&gt;4)-Mur2Ac(oyl-L-Ala-gamma-D-Glu-L-Lys-D-Ala-D-Ala)](n+1)-di-trans,octa-cis-undecaprenyl diphosphate + di-trans,octa-cis-undecaprenyl diphosphate + H(+)</text>
        <dbReference type="Rhea" id="RHEA:23708"/>
        <dbReference type="Rhea" id="RHEA-COMP:9602"/>
        <dbReference type="Rhea" id="RHEA-COMP:9603"/>
        <dbReference type="ChEBI" id="CHEBI:15378"/>
        <dbReference type="ChEBI" id="CHEBI:58405"/>
        <dbReference type="ChEBI" id="CHEBI:60033"/>
        <dbReference type="ChEBI" id="CHEBI:78435"/>
        <dbReference type="EC" id="2.4.99.28"/>
    </reaction>
</comment>
<evidence type="ECO:0000256" key="26">
    <source>
        <dbReference type="ARBA" id="ARBA00049902"/>
    </source>
</evidence>
<keyword evidence="22" id="KW-0511">Multifunctional enzyme</keyword>
<keyword evidence="9" id="KW-0997">Cell inner membrane</keyword>
<evidence type="ECO:0000256" key="5">
    <source>
        <dbReference type="ARBA" id="ARBA00007739"/>
    </source>
</evidence>
<evidence type="ECO:0000256" key="16">
    <source>
        <dbReference type="ARBA" id="ARBA00022960"/>
    </source>
</evidence>
<evidence type="ECO:0000256" key="13">
    <source>
        <dbReference type="ARBA" id="ARBA00022679"/>
    </source>
</evidence>
<dbReference type="PANTHER" id="PTHR32282">
    <property type="entry name" value="BINDING PROTEIN TRANSPEPTIDASE, PUTATIVE-RELATED"/>
    <property type="match status" value="1"/>
</dbReference>
<evidence type="ECO:0000313" key="33">
    <source>
        <dbReference type="Proteomes" id="UP001431449"/>
    </source>
</evidence>
<keyword evidence="21" id="KW-0046">Antibiotic resistance</keyword>
<comment type="similarity">
    <text evidence="4">In the C-terminal section; belongs to the transpeptidase family.</text>
</comment>
<comment type="caution">
    <text evidence="32">The sequence shown here is derived from an EMBL/GenBank/DDBJ whole genome shotgun (WGS) entry which is preliminary data.</text>
</comment>
<keyword evidence="16" id="KW-0133">Cell shape</keyword>
<evidence type="ECO:0000256" key="24">
    <source>
        <dbReference type="ARBA" id="ARBA00034000"/>
    </source>
</evidence>
<feature type="region of interest" description="Disordered" evidence="27">
    <location>
        <begin position="628"/>
        <end position="659"/>
    </location>
</feature>
<keyword evidence="23" id="KW-0961">Cell wall biogenesis/degradation</keyword>
<protein>
    <recommendedName>
        <fullName evidence="7">Penicillin-binding protein 1A</fullName>
        <ecNumber evidence="25">2.4.99.28</ecNumber>
        <ecNumber evidence="6">3.4.16.4</ecNumber>
    </recommendedName>
</protein>
<evidence type="ECO:0000256" key="28">
    <source>
        <dbReference type="SAM" id="Phobius"/>
    </source>
</evidence>
<proteinExistence type="inferred from homology"/>
<evidence type="ECO:0000256" key="19">
    <source>
        <dbReference type="ARBA" id="ARBA00022989"/>
    </source>
</evidence>
<evidence type="ECO:0000256" key="15">
    <source>
        <dbReference type="ARBA" id="ARBA00022801"/>
    </source>
</evidence>
<evidence type="ECO:0000313" key="32">
    <source>
        <dbReference type="EMBL" id="MCK7594553.1"/>
    </source>
</evidence>
<evidence type="ECO:0000256" key="2">
    <source>
        <dbReference type="ARBA" id="ARBA00004249"/>
    </source>
</evidence>
<evidence type="ECO:0000256" key="17">
    <source>
        <dbReference type="ARBA" id="ARBA00022968"/>
    </source>
</evidence>
<comment type="similarity">
    <text evidence="5">In the N-terminal section; belongs to the glycosyltransferase 51 family.</text>
</comment>
<keyword evidence="13" id="KW-0808">Transferase</keyword>
<dbReference type="Pfam" id="PF00912">
    <property type="entry name" value="Transgly"/>
    <property type="match status" value="1"/>
</dbReference>
<feature type="compositionally biased region" description="Low complexity" evidence="27">
    <location>
        <begin position="638"/>
        <end position="658"/>
    </location>
</feature>
<reference evidence="32" key="1">
    <citation type="submission" date="2022-04" db="EMBL/GenBank/DDBJ databases">
        <title>Lysobacter sp. CAU 1642 isolated from sea sand.</title>
        <authorList>
            <person name="Kim W."/>
        </authorList>
    </citation>
    <scope>NUCLEOTIDE SEQUENCE</scope>
    <source>
        <strain evidence="32">CAU 1642</strain>
    </source>
</reference>
<dbReference type="InterPro" id="IPR036950">
    <property type="entry name" value="PBP_transglycosylase"/>
</dbReference>
<evidence type="ECO:0000256" key="27">
    <source>
        <dbReference type="SAM" id="MobiDB-lite"/>
    </source>
</evidence>
<evidence type="ECO:0000256" key="3">
    <source>
        <dbReference type="ARBA" id="ARBA00004752"/>
    </source>
</evidence>
<dbReference type="InterPro" id="IPR031376">
    <property type="entry name" value="PCB_OB"/>
</dbReference>
<accession>A0ABT0GJG2</accession>
<evidence type="ECO:0000259" key="31">
    <source>
        <dbReference type="Pfam" id="PF17092"/>
    </source>
</evidence>
<keyword evidence="8" id="KW-1003">Cell membrane</keyword>
<keyword evidence="20 28" id="KW-0472">Membrane</keyword>
<feature type="domain" description="Penicillin-binding protein OB-like" evidence="31">
    <location>
        <begin position="321"/>
        <end position="429"/>
    </location>
</feature>
<dbReference type="NCBIfam" id="TIGR02074">
    <property type="entry name" value="PBP_1a_fam"/>
    <property type="match status" value="1"/>
</dbReference>
<dbReference type="EC" id="2.4.99.28" evidence="25"/>
<evidence type="ECO:0000256" key="6">
    <source>
        <dbReference type="ARBA" id="ARBA00012448"/>
    </source>
</evidence>
<keyword evidence="17" id="KW-0735">Signal-anchor</keyword>
<keyword evidence="11" id="KW-0645">Protease</keyword>
<keyword evidence="12" id="KW-0328">Glycosyltransferase</keyword>
<evidence type="ECO:0000256" key="9">
    <source>
        <dbReference type="ARBA" id="ARBA00022519"/>
    </source>
</evidence>
<dbReference type="InterPro" id="IPR001460">
    <property type="entry name" value="PCN-bd_Tpept"/>
</dbReference>
<comment type="catalytic activity">
    <reaction evidence="24">
        <text>Preferential cleavage: (Ac)2-L-Lys-D-Ala-|-D-Ala. Also transpeptidation of peptidyl-alanyl moieties that are N-acyl substituents of D-alanine.</text>
        <dbReference type="EC" id="3.4.16.4"/>
    </reaction>
</comment>
<evidence type="ECO:0000256" key="4">
    <source>
        <dbReference type="ARBA" id="ARBA00007090"/>
    </source>
</evidence>
<keyword evidence="15" id="KW-0378">Hydrolase</keyword>
<dbReference type="RefSeq" id="WP_248210038.1">
    <property type="nucleotide sequence ID" value="NZ_JALNMH010000010.1"/>
</dbReference>
<evidence type="ECO:0000256" key="14">
    <source>
        <dbReference type="ARBA" id="ARBA00022692"/>
    </source>
</evidence>
<dbReference type="EC" id="3.4.16.4" evidence="6"/>
<dbReference type="InterPro" id="IPR001264">
    <property type="entry name" value="Glyco_trans_51"/>
</dbReference>
<dbReference type="Pfam" id="PF17092">
    <property type="entry name" value="PCB_OB"/>
    <property type="match status" value="1"/>
</dbReference>
<keyword evidence="14 28" id="KW-0812">Transmembrane</keyword>
<organism evidence="32 33">
    <name type="scientific">Pseudomarimonas salicorniae</name>
    <dbReference type="NCBI Taxonomy" id="2933270"/>
    <lineage>
        <taxon>Bacteria</taxon>
        <taxon>Pseudomonadati</taxon>
        <taxon>Pseudomonadota</taxon>
        <taxon>Gammaproteobacteria</taxon>
        <taxon>Lysobacterales</taxon>
        <taxon>Lysobacteraceae</taxon>
        <taxon>Pseudomarimonas</taxon>
    </lineage>
</organism>
<evidence type="ECO:0000256" key="8">
    <source>
        <dbReference type="ARBA" id="ARBA00022475"/>
    </source>
</evidence>
<feature type="domain" description="Glycosyl transferase family 51" evidence="30">
    <location>
        <begin position="59"/>
        <end position="234"/>
    </location>
</feature>